<evidence type="ECO:0000259" key="3">
    <source>
        <dbReference type="Pfam" id="PF08241"/>
    </source>
</evidence>
<dbReference type="GO" id="GO:0005739">
    <property type="term" value="C:mitochondrion"/>
    <property type="evidence" value="ECO:0007669"/>
    <property type="project" value="TreeGrafter"/>
</dbReference>
<name>A0A6G0XBG9_9STRA</name>
<dbReference type="Proteomes" id="UP000481153">
    <property type="component" value="Unassembled WGS sequence"/>
</dbReference>
<dbReference type="SUPFAM" id="SSF53335">
    <property type="entry name" value="S-adenosyl-L-methionine-dependent methyltransferases"/>
    <property type="match status" value="1"/>
</dbReference>
<organism evidence="4 5">
    <name type="scientific">Aphanomyces euteiches</name>
    <dbReference type="NCBI Taxonomy" id="100861"/>
    <lineage>
        <taxon>Eukaryota</taxon>
        <taxon>Sar</taxon>
        <taxon>Stramenopiles</taxon>
        <taxon>Oomycota</taxon>
        <taxon>Saprolegniomycetes</taxon>
        <taxon>Saprolegniales</taxon>
        <taxon>Verrucalvaceae</taxon>
        <taxon>Aphanomyces</taxon>
    </lineage>
</organism>
<sequence length="359" mass="40349">MMATRVFGRRCFSMQVFNRAMKRQQKNNVALLENSTEYEYLRAEVANRLVDRLQDIDRDFPLALDLGAGSGHIFKQLAPDVGLGGINHLVQFEAADRLLLRDAGTDEDKKLISNLPTHRICGDEEFLPLPKHHFDLVMSSLSLHWVNDLPNTFSQVHEILKPDGVFLGAVLGGDSLMELRSAFILADQERRGGIVPHISPFINLQDMGNLIQGAGFTLPTVDTDFITVEYPNAFSVMEHLRGMGENHAPQDSTGFVSRDVLLSAASIYQAMYGNEDGSVPVTFQVIYFIGWSPHQSQQKPKARGSASVSLKDLPTIHHSTEVSYRYREVSWKFISGRMCIPWDSWQKGRENDRQAVAFN</sequence>
<dbReference type="InterPro" id="IPR050602">
    <property type="entry name" value="Malonyl-ACP_OMT"/>
</dbReference>
<keyword evidence="1" id="KW-0489">Methyltransferase</keyword>
<gene>
    <name evidence="4" type="ORF">Ae201684_006476</name>
</gene>
<protein>
    <recommendedName>
        <fullName evidence="3">Methyltransferase type 11 domain-containing protein</fullName>
    </recommendedName>
</protein>
<dbReference type="GO" id="GO:0008757">
    <property type="term" value="F:S-adenosylmethionine-dependent methyltransferase activity"/>
    <property type="evidence" value="ECO:0007669"/>
    <property type="project" value="InterPro"/>
</dbReference>
<dbReference type="VEuPathDB" id="FungiDB:AeMF1_010604"/>
<evidence type="ECO:0000313" key="4">
    <source>
        <dbReference type="EMBL" id="KAF0737305.1"/>
    </source>
</evidence>
<reference evidence="4 5" key="1">
    <citation type="submission" date="2019-07" db="EMBL/GenBank/DDBJ databases">
        <title>Genomics analysis of Aphanomyces spp. identifies a new class of oomycete effector associated with host adaptation.</title>
        <authorList>
            <person name="Gaulin E."/>
        </authorList>
    </citation>
    <scope>NUCLEOTIDE SEQUENCE [LARGE SCALE GENOMIC DNA]</scope>
    <source>
        <strain evidence="4 5">ATCC 201684</strain>
    </source>
</reference>
<dbReference type="PANTHER" id="PTHR13090">
    <property type="entry name" value="ARGININE-HYDROXYLASE NDUFAF5, MITOCHONDRIAL"/>
    <property type="match status" value="1"/>
</dbReference>
<keyword evidence="2" id="KW-0808">Transferase</keyword>
<dbReference type="CDD" id="cd02440">
    <property type="entry name" value="AdoMet_MTases"/>
    <property type="match status" value="1"/>
</dbReference>
<keyword evidence="5" id="KW-1185">Reference proteome</keyword>
<evidence type="ECO:0000256" key="2">
    <source>
        <dbReference type="ARBA" id="ARBA00022679"/>
    </source>
</evidence>
<dbReference type="Pfam" id="PF08241">
    <property type="entry name" value="Methyltransf_11"/>
    <property type="match status" value="1"/>
</dbReference>
<dbReference type="InterPro" id="IPR013216">
    <property type="entry name" value="Methyltransf_11"/>
</dbReference>
<proteinExistence type="predicted"/>
<dbReference type="PANTHER" id="PTHR13090:SF1">
    <property type="entry name" value="ARGININE-HYDROXYLASE NDUFAF5, MITOCHONDRIAL"/>
    <property type="match status" value="1"/>
</dbReference>
<evidence type="ECO:0000256" key="1">
    <source>
        <dbReference type="ARBA" id="ARBA00022603"/>
    </source>
</evidence>
<comment type="caution">
    <text evidence="4">The sequence shown here is derived from an EMBL/GenBank/DDBJ whole genome shotgun (WGS) entry which is preliminary data.</text>
</comment>
<accession>A0A6G0XBG9</accession>
<dbReference type="EMBL" id="VJMJ01000084">
    <property type="protein sequence ID" value="KAF0737305.1"/>
    <property type="molecule type" value="Genomic_DNA"/>
</dbReference>
<feature type="domain" description="Methyltransferase type 11" evidence="3">
    <location>
        <begin position="64"/>
        <end position="167"/>
    </location>
</feature>
<dbReference type="InterPro" id="IPR029063">
    <property type="entry name" value="SAM-dependent_MTases_sf"/>
</dbReference>
<evidence type="ECO:0000313" key="5">
    <source>
        <dbReference type="Proteomes" id="UP000481153"/>
    </source>
</evidence>
<dbReference type="GO" id="GO:0032259">
    <property type="term" value="P:methylation"/>
    <property type="evidence" value="ECO:0007669"/>
    <property type="project" value="UniProtKB-KW"/>
</dbReference>
<dbReference type="GO" id="GO:0032981">
    <property type="term" value="P:mitochondrial respiratory chain complex I assembly"/>
    <property type="evidence" value="ECO:0007669"/>
    <property type="project" value="TreeGrafter"/>
</dbReference>
<dbReference type="Gene3D" id="3.40.50.150">
    <property type="entry name" value="Vaccinia Virus protein VP39"/>
    <property type="match status" value="1"/>
</dbReference>
<dbReference type="AlphaFoldDB" id="A0A6G0XBG9"/>